<dbReference type="Pfam" id="PF04555">
    <property type="entry name" value="XhoI"/>
    <property type="match status" value="1"/>
</dbReference>
<protein>
    <submittedName>
        <fullName evidence="1">Type-2 restriction enzyme PaeR7I</fullName>
        <ecNumber evidence="1">3.1.21.4</ecNumber>
    </submittedName>
</protein>
<comment type="caution">
    <text evidence="1">The sequence shown here is derived from an EMBL/GenBank/DDBJ whole genome shotgun (WGS) entry which is preliminary data.</text>
</comment>
<evidence type="ECO:0000313" key="1">
    <source>
        <dbReference type="EMBL" id="TWT64297.1"/>
    </source>
</evidence>
<name>A0A5C5XMA9_9PLAN</name>
<keyword evidence="1" id="KW-0378">Hydrolase</keyword>
<dbReference type="GO" id="GO:0009036">
    <property type="term" value="F:type II site-specific deoxyribonuclease activity"/>
    <property type="evidence" value="ECO:0007669"/>
    <property type="project" value="UniProtKB-EC"/>
</dbReference>
<proteinExistence type="predicted"/>
<dbReference type="EMBL" id="SJPG01000001">
    <property type="protein sequence ID" value="TWT64297.1"/>
    <property type="molecule type" value="Genomic_DNA"/>
</dbReference>
<dbReference type="RefSeq" id="WP_165441959.1">
    <property type="nucleotide sequence ID" value="NZ_SJPG01000001.1"/>
</dbReference>
<dbReference type="InterPro" id="IPR007636">
    <property type="entry name" value="Restrct_endonuc_II_XhoI"/>
</dbReference>
<dbReference type="GO" id="GO:0009307">
    <property type="term" value="P:DNA restriction-modification system"/>
    <property type="evidence" value="ECO:0007669"/>
    <property type="project" value="InterPro"/>
</dbReference>
<accession>A0A5C5XMA9</accession>
<keyword evidence="2" id="KW-1185">Reference proteome</keyword>
<organism evidence="1 2">
    <name type="scientific">Rubinisphaera italica</name>
    <dbReference type="NCBI Taxonomy" id="2527969"/>
    <lineage>
        <taxon>Bacteria</taxon>
        <taxon>Pseudomonadati</taxon>
        <taxon>Planctomycetota</taxon>
        <taxon>Planctomycetia</taxon>
        <taxon>Planctomycetales</taxon>
        <taxon>Planctomycetaceae</taxon>
        <taxon>Rubinisphaera</taxon>
    </lineage>
</organism>
<dbReference type="Proteomes" id="UP000316095">
    <property type="component" value="Unassembled WGS sequence"/>
</dbReference>
<dbReference type="AlphaFoldDB" id="A0A5C5XMA9"/>
<sequence>MKNLEKRLAKAVKHFWLTRDSQSLNQGAKTGTRDAGLRTAVTGGKHLDGFAELCRDILIDAGLKKTEIFWKQKTELPGYFRAEKKWDLLAISNGQLIAVIEFKAQVGPSFGNNFNNRTEEALGNATDLWAAYREGAIQPSQRPWLGFLFLLEDCPRSQSPVKIKAPHFKTFEEFQGASYARRYEVMLTKLLRERLYDGTCLLLSKREDANKGLSNSPIQELSFNSFASSLSGHASGFAKMRE</sequence>
<gene>
    <name evidence="1" type="primary">paeR7IR</name>
    <name evidence="1" type="ORF">Pan54_50590</name>
</gene>
<dbReference type="GO" id="GO:0003677">
    <property type="term" value="F:DNA binding"/>
    <property type="evidence" value="ECO:0007669"/>
    <property type="project" value="InterPro"/>
</dbReference>
<reference evidence="1 2" key="1">
    <citation type="submission" date="2019-02" db="EMBL/GenBank/DDBJ databases">
        <title>Deep-cultivation of Planctomycetes and their phenomic and genomic characterization uncovers novel biology.</title>
        <authorList>
            <person name="Wiegand S."/>
            <person name="Jogler M."/>
            <person name="Boedeker C."/>
            <person name="Pinto D."/>
            <person name="Vollmers J."/>
            <person name="Rivas-Marin E."/>
            <person name="Kohn T."/>
            <person name="Peeters S.H."/>
            <person name="Heuer A."/>
            <person name="Rast P."/>
            <person name="Oberbeckmann S."/>
            <person name="Bunk B."/>
            <person name="Jeske O."/>
            <person name="Meyerdierks A."/>
            <person name="Storesund J.E."/>
            <person name="Kallscheuer N."/>
            <person name="Luecker S."/>
            <person name="Lage O.M."/>
            <person name="Pohl T."/>
            <person name="Merkel B.J."/>
            <person name="Hornburger P."/>
            <person name="Mueller R.-W."/>
            <person name="Bruemmer F."/>
            <person name="Labrenz M."/>
            <person name="Spormann A.M."/>
            <person name="Op Den Camp H."/>
            <person name="Overmann J."/>
            <person name="Amann R."/>
            <person name="Jetten M.S.M."/>
            <person name="Mascher T."/>
            <person name="Medema M.H."/>
            <person name="Devos D.P."/>
            <person name="Kaster A.-K."/>
            <person name="Ovreas L."/>
            <person name="Rohde M."/>
            <person name="Galperin M.Y."/>
            <person name="Jogler C."/>
        </authorList>
    </citation>
    <scope>NUCLEOTIDE SEQUENCE [LARGE SCALE GENOMIC DNA]</scope>
    <source>
        <strain evidence="1 2">Pan54</strain>
    </source>
</reference>
<dbReference type="EC" id="3.1.21.4" evidence="1"/>
<evidence type="ECO:0000313" key="2">
    <source>
        <dbReference type="Proteomes" id="UP000316095"/>
    </source>
</evidence>